<reference evidence="1 2" key="1">
    <citation type="submission" date="2018-06" db="EMBL/GenBank/DDBJ databases">
        <authorList>
            <consortium name="Pathogen Informatics"/>
            <person name="Doyle S."/>
        </authorList>
    </citation>
    <scope>NUCLEOTIDE SEQUENCE [LARGE SCALE GENOMIC DNA]</scope>
    <source>
        <strain evidence="1 2">NCTC9077</strain>
    </source>
</reference>
<proteinExistence type="predicted"/>
<evidence type="ECO:0000313" key="1">
    <source>
        <dbReference type="EMBL" id="STK85633.1"/>
    </source>
</evidence>
<dbReference type="Proteomes" id="UP000254495">
    <property type="component" value="Unassembled WGS sequence"/>
</dbReference>
<name>A0A377A1Q2_ECOLX</name>
<sequence length="107" mass="12555">MADEDINPVVLLADPKVNHRVWAACLKWSPVVKKQRVPSHQKHKPHVKSRRLTSLKVTVRQQKFPWEDQPHYRHRNTGQAGAQSLFFPCSGFLLMGEKWIRRLPVQR</sequence>
<evidence type="ECO:0000313" key="2">
    <source>
        <dbReference type="Proteomes" id="UP000254495"/>
    </source>
</evidence>
<accession>A0A377A1Q2</accession>
<gene>
    <name evidence="1" type="ORF">NCTC9077_06513</name>
</gene>
<dbReference type="AlphaFoldDB" id="A0A377A1Q2"/>
<protein>
    <submittedName>
        <fullName evidence="1">PilO protein</fullName>
    </submittedName>
</protein>
<dbReference type="EMBL" id="UGCU01000003">
    <property type="protein sequence ID" value="STK85633.1"/>
    <property type="molecule type" value="Genomic_DNA"/>
</dbReference>
<organism evidence="1 2">
    <name type="scientific">Escherichia coli</name>
    <dbReference type="NCBI Taxonomy" id="562"/>
    <lineage>
        <taxon>Bacteria</taxon>
        <taxon>Pseudomonadati</taxon>
        <taxon>Pseudomonadota</taxon>
        <taxon>Gammaproteobacteria</taxon>
        <taxon>Enterobacterales</taxon>
        <taxon>Enterobacteriaceae</taxon>
        <taxon>Escherichia</taxon>
    </lineage>
</organism>